<dbReference type="GO" id="GO:0005886">
    <property type="term" value="C:plasma membrane"/>
    <property type="evidence" value="ECO:0007669"/>
    <property type="project" value="UniProtKB-SubCell"/>
</dbReference>
<keyword evidence="2" id="KW-0564">Palmitate</keyword>
<protein>
    <recommendedName>
        <fullName evidence="6">RND transporter</fullName>
    </recommendedName>
</protein>
<dbReference type="RefSeq" id="WP_087585140.1">
    <property type="nucleotide sequence ID" value="NZ_CABMKR010000010.1"/>
</dbReference>
<comment type="similarity">
    <text evidence="1 2">Belongs to the outer membrane factor (OMF) (TC 1.B.17) family.</text>
</comment>
<evidence type="ECO:0000256" key="2">
    <source>
        <dbReference type="RuleBase" id="RU362097"/>
    </source>
</evidence>
<sequence length="469" mass="51484">MRNKAFILITAAFLAGCSFRPDMPNVDTNFTSTYTFETSDIRDLWWKEFHDENLNALVESALEKNTDLRIAYLNLEKAKASLGVAEADLLPGINLNVGYEKAKSSGETYTKQPQTRYRKSDINLGLNYEIDLWGRVRNNVAAAEESLNATKFDYDSARLSISSSVAKSYFALVSLNMQEAVLRETLKTYEDTLALRKTQLDLGSINEMTYLQSKAAVESAKANLTSILNAKSKAITSLAILTGKSNNEILNGAVASSQNLPASPEISAGISSEILLRRSDVAKALADLKSTNALVGVAKAEYFPSISLTGLFGFSSIDFENIFVGNANTWSIGGSLAQKIFDFGRTKNNVAVAKTNEQIAAVNYEAAVKSALGEVRDALVSRQNTKISLEQVKNLLKSQQRIYSLAKEQYDAGYIGHLELLDAERNLLQAKLQDVSAKLDEVDSAVEVYRAFGGGFKLEKQLQRREIGN</sequence>
<keyword evidence="2" id="KW-0812">Transmembrane</keyword>
<comment type="caution">
    <text evidence="4">The sequence shown here is derived from an EMBL/GenBank/DDBJ whole genome shotgun (WGS) entry which is preliminary data.</text>
</comment>
<dbReference type="GO" id="GO:0015562">
    <property type="term" value="F:efflux transmembrane transporter activity"/>
    <property type="evidence" value="ECO:0007669"/>
    <property type="project" value="InterPro"/>
</dbReference>
<accession>A0A1Y5MQZ7</accession>
<evidence type="ECO:0008006" key="6">
    <source>
        <dbReference type="Google" id="ProtNLM"/>
    </source>
</evidence>
<keyword evidence="3" id="KW-0175">Coiled coil</keyword>
<dbReference type="InterPro" id="IPR010131">
    <property type="entry name" value="MdtP/NodT-like"/>
</dbReference>
<dbReference type="AlphaFoldDB" id="A0A1Y5MQZ7"/>
<keyword evidence="2" id="KW-0472">Membrane</keyword>
<dbReference type="PROSITE" id="PS51257">
    <property type="entry name" value="PROKAR_LIPOPROTEIN"/>
    <property type="match status" value="1"/>
</dbReference>
<proteinExistence type="inferred from homology"/>
<keyword evidence="2" id="KW-1134">Transmembrane beta strand</keyword>
<evidence type="ECO:0000256" key="1">
    <source>
        <dbReference type="ARBA" id="ARBA00007613"/>
    </source>
</evidence>
<dbReference type="NCBIfam" id="TIGR01845">
    <property type="entry name" value="outer_NodT"/>
    <property type="match status" value="1"/>
</dbReference>
<dbReference type="Proteomes" id="UP000195967">
    <property type="component" value="Unassembled WGS sequence"/>
</dbReference>
<feature type="coiled-coil region" evidence="3">
    <location>
        <begin position="389"/>
        <end position="438"/>
    </location>
</feature>
<name>A0A1Y5MQZ7_9BACT</name>
<evidence type="ECO:0000313" key="5">
    <source>
        <dbReference type="Proteomes" id="UP000195967"/>
    </source>
</evidence>
<dbReference type="EMBL" id="NDYO01000010">
    <property type="protein sequence ID" value="OUT11020.1"/>
    <property type="molecule type" value="Genomic_DNA"/>
</dbReference>
<dbReference type="SUPFAM" id="SSF56954">
    <property type="entry name" value="Outer membrane efflux proteins (OEP)"/>
    <property type="match status" value="1"/>
</dbReference>
<dbReference type="Gene3D" id="2.20.200.10">
    <property type="entry name" value="Outer membrane efflux proteins (OEP)"/>
    <property type="match status" value="1"/>
</dbReference>
<evidence type="ECO:0000256" key="3">
    <source>
        <dbReference type="SAM" id="Coils"/>
    </source>
</evidence>
<reference evidence="4 5" key="1">
    <citation type="submission" date="2017-04" db="EMBL/GenBank/DDBJ databases">
        <title>Complete genome of Campylobacter concisus ATCC 33237T and draft genomes for an additional eight well characterized C. concisus strains.</title>
        <authorList>
            <person name="Cornelius A.J."/>
            <person name="Miller W.G."/>
            <person name="Lastovica A.J."/>
            <person name="On S.L."/>
            <person name="French N.P."/>
            <person name="Vandenberg O."/>
            <person name="Biggs P.J."/>
        </authorList>
    </citation>
    <scope>NUCLEOTIDE SEQUENCE [LARGE SCALE GENOMIC DNA]</scope>
    <source>
        <strain evidence="4 5">Lasto28.99</strain>
    </source>
</reference>
<organism evidence="4 5">
    <name type="scientific">Campylobacter concisus</name>
    <dbReference type="NCBI Taxonomy" id="199"/>
    <lineage>
        <taxon>Bacteria</taxon>
        <taxon>Pseudomonadati</taxon>
        <taxon>Campylobacterota</taxon>
        <taxon>Epsilonproteobacteria</taxon>
        <taxon>Campylobacterales</taxon>
        <taxon>Campylobacteraceae</taxon>
        <taxon>Campylobacter</taxon>
    </lineage>
</organism>
<dbReference type="PANTHER" id="PTHR30203:SF30">
    <property type="entry name" value="OUTER MEMBRANE PROTEIN-RELATED"/>
    <property type="match status" value="1"/>
</dbReference>
<evidence type="ECO:0000313" key="4">
    <source>
        <dbReference type="EMBL" id="OUT11020.1"/>
    </source>
</evidence>
<comment type="subcellular location">
    <subcellularLocation>
        <location evidence="2">Cell membrane</location>
        <topology evidence="2">Lipid-anchor</topology>
    </subcellularLocation>
</comment>
<dbReference type="InterPro" id="IPR003423">
    <property type="entry name" value="OMP_efflux"/>
</dbReference>
<dbReference type="PANTHER" id="PTHR30203">
    <property type="entry name" value="OUTER MEMBRANE CATION EFFLUX PROTEIN"/>
    <property type="match status" value="1"/>
</dbReference>
<dbReference type="Pfam" id="PF02321">
    <property type="entry name" value="OEP"/>
    <property type="match status" value="2"/>
</dbReference>
<dbReference type="Gene3D" id="1.20.1600.10">
    <property type="entry name" value="Outer membrane efflux proteins (OEP)"/>
    <property type="match status" value="1"/>
</dbReference>
<gene>
    <name evidence="4" type="ORF">B9N62_08565</name>
</gene>
<keyword evidence="2" id="KW-0449">Lipoprotein</keyword>